<name>A0A5C6GDD9_METRR</name>
<dbReference type="InterPro" id="IPR024080">
    <property type="entry name" value="Neurolysin/TOP_N"/>
</dbReference>
<comment type="caution">
    <text evidence="2">The sequence shown here is derived from an EMBL/GenBank/DDBJ whole genome shotgun (WGS) entry which is preliminary data.</text>
</comment>
<gene>
    <name evidence="2" type="ORF">ED733_005812</name>
</gene>
<feature type="compositionally biased region" description="Basic residues" evidence="1">
    <location>
        <begin position="1"/>
        <end position="10"/>
    </location>
</feature>
<evidence type="ECO:0000313" key="2">
    <source>
        <dbReference type="EMBL" id="TWU74987.1"/>
    </source>
</evidence>
<feature type="region of interest" description="Disordered" evidence="1">
    <location>
        <begin position="1"/>
        <end position="24"/>
    </location>
</feature>
<sequence length="98" mass="10804">MAYKNVHRSHHDVSPQPPPLFGASPSSITERVLAEDATFSNVRLPLAQAENAASAERWLITCYRNFSPDAALQEGANVAATIFDGWNLRRRSAMTFST</sequence>
<accession>A0A5C6GDD9</accession>
<reference evidence="3" key="1">
    <citation type="submission" date="2018-12" db="EMBL/GenBank/DDBJ databases">
        <title>The complete genome of Metarhizium rileyi, a key fungal pathogen of Lepidoptera.</title>
        <authorList>
            <person name="Binneck E."/>
            <person name="Lastra C.C.L."/>
            <person name="Sosa-Gomez D.R."/>
        </authorList>
    </citation>
    <scope>NUCLEOTIDE SEQUENCE [LARGE SCALE GENOMIC DNA]</scope>
    <source>
        <strain evidence="3">Cep018-CH2</strain>
    </source>
</reference>
<organism evidence="2 3">
    <name type="scientific">Metarhizium rileyi (strain RCEF 4871)</name>
    <name type="common">Nomuraea rileyi</name>
    <dbReference type="NCBI Taxonomy" id="1649241"/>
    <lineage>
        <taxon>Eukaryota</taxon>
        <taxon>Fungi</taxon>
        <taxon>Dikarya</taxon>
        <taxon>Ascomycota</taxon>
        <taxon>Pezizomycotina</taxon>
        <taxon>Sordariomycetes</taxon>
        <taxon>Hypocreomycetidae</taxon>
        <taxon>Hypocreales</taxon>
        <taxon>Clavicipitaceae</taxon>
        <taxon>Metarhizium</taxon>
    </lineage>
</organism>
<evidence type="ECO:0000313" key="3">
    <source>
        <dbReference type="Proteomes" id="UP000317257"/>
    </source>
</evidence>
<dbReference type="EMBL" id="SBHS01000009">
    <property type="protein sequence ID" value="TWU74987.1"/>
    <property type="molecule type" value="Genomic_DNA"/>
</dbReference>
<proteinExistence type="predicted"/>
<evidence type="ECO:0000256" key="1">
    <source>
        <dbReference type="SAM" id="MobiDB-lite"/>
    </source>
</evidence>
<dbReference type="AlphaFoldDB" id="A0A5C6GDD9"/>
<protein>
    <submittedName>
        <fullName evidence="2">Uncharacterized protein</fullName>
    </submittedName>
</protein>
<dbReference type="Proteomes" id="UP000317257">
    <property type="component" value="Unassembled WGS sequence"/>
</dbReference>
<dbReference type="Gene3D" id="1.20.1050.40">
    <property type="entry name" value="Endopeptidase. Chain P, domain 1"/>
    <property type="match status" value="1"/>
</dbReference>